<keyword evidence="4" id="KW-0479">Metal-binding</keyword>
<dbReference type="eggNOG" id="COG0142">
    <property type="taxonomic scope" value="Bacteria"/>
</dbReference>
<dbReference type="PROSITE" id="PS00444">
    <property type="entry name" value="POLYPRENYL_SYNTHASE_2"/>
    <property type="match status" value="1"/>
</dbReference>
<dbReference type="Proteomes" id="UP000000442">
    <property type="component" value="Chromosome"/>
</dbReference>
<evidence type="ECO:0000256" key="6">
    <source>
        <dbReference type="ARBA" id="ARBA00023229"/>
    </source>
</evidence>
<evidence type="ECO:0000256" key="1">
    <source>
        <dbReference type="ARBA" id="ARBA00001946"/>
    </source>
</evidence>
<dbReference type="InterPro" id="IPR033749">
    <property type="entry name" value="Polyprenyl_synt_CS"/>
</dbReference>
<accession>C0QH12</accession>
<evidence type="ECO:0000256" key="7">
    <source>
        <dbReference type="RuleBase" id="RU004466"/>
    </source>
</evidence>
<dbReference type="EMBL" id="CP001087">
    <property type="protein sequence ID" value="ACN15661.1"/>
    <property type="molecule type" value="Genomic_DNA"/>
</dbReference>
<dbReference type="STRING" id="177437.HRM2_25670"/>
<keyword evidence="3 7" id="KW-0808">Transferase</keyword>
<dbReference type="FunFam" id="1.10.600.10:FF:000001">
    <property type="entry name" value="Geranylgeranyl diphosphate synthase"/>
    <property type="match status" value="1"/>
</dbReference>
<keyword evidence="6" id="KW-0414">Isoprene biosynthesis</keyword>
<dbReference type="InterPro" id="IPR008949">
    <property type="entry name" value="Isoprenoid_synthase_dom_sf"/>
</dbReference>
<dbReference type="GO" id="GO:0016114">
    <property type="term" value="P:terpenoid biosynthetic process"/>
    <property type="evidence" value="ECO:0007669"/>
    <property type="project" value="UniProtKB-ARBA"/>
</dbReference>
<dbReference type="EC" id="2.5.1.-" evidence="8"/>
<dbReference type="HOGENOM" id="CLU_014015_0_0_7"/>
<evidence type="ECO:0000313" key="8">
    <source>
        <dbReference type="EMBL" id="ACN15661.1"/>
    </source>
</evidence>
<dbReference type="SFLD" id="SFLDG01017">
    <property type="entry name" value="Polyprenyl_Transferase_Like"/>
    <property type="match status" value="1"/>
</dbReference>
<keyword evidence="9" id="KW-1185">Reference proteome</keyword>
<dbReference type="InterPro" id="IPR000092">
    <property type="entry name" value="Polyprenyl_synt"/>
</dbReference>
<dbReference type="NCBIfam" id="NF045485">
    <property type="entry name" value="FPPsyn"/>
    <property type="match status" value="1"/>
</dbReference>
<reference evidence="8 9" key="1">
    <citation type="journal article" date="2009" name="Environ. Microbiol.">
        <title>Genome sequence of Desulfobacterium autotrophicum HRM2, a marine sulfate reducer oxidizing organic carbon completely to carbon dioxide.</title>
        <authorList>
            <person name="Strittmatter A.W."/>
            <person name="Liesegang H."/>
            <person name="Rabus R."/>
            <person name="Decker I."/>
            <person name="Amann J."/>
            <person name="Andres S."/>
            <person name="Henne A."/>
            <person name="Fricke W.F."/>
            <person name="Martinez-Arias R."/>
            <person name="Bartels D."/>
            <person name="Goesmann A."/>
            <person name="Krause L."/>
            <person name="Puehler A."/>
            <person name="Klenk H.P."/>
            <person name="Richter M."/>
            <person name="Schuler M."/>
            <person name="Gloeckner F.O."/>
            <person name="Meyerdierks A."/>
            <person name="Gottschalk G."/>
            <person name="Amann R."/>
        </authorList>
    </citation>
    <scope>NUCLEOTIDE SEQUENCE [LARGE SCALE GENOMIC DNA]</scope>
    <source>
        <strain evidence="9">ATCC 43914 / DSM 3382 / HRM2</strain>
    </source>
</reference>
<keyword evidence="5" id="KW-0460">Magnesium</keyword>
<dbReference type="SUPFAM" id="SSF48576">
    <property type="entry name" value="Terpenoid synthases"/>
    <property type="match status" value="1"/>
</dbReference>
<dbReference type="Pfam" id="PF00348">
    <property type="entry name" value="polyprenyl_synt"/>
    <property type="match status" value="1"/>
</dbReference>
<name>C0QH12_DESAH</name>
<dbReference type="InterPro" id="IPR053378">
    <property type="entry name" value="Prenyl_diphosphate_synthase"/>
</dbReference>
<organism evidence="8 9">
    <name type="scientific">Desulforapulum autotrophicum (strain ATCC 43914 / DSM 3382 / VKM B-1955 / HRM2)</name>
    <name type="common">Desulfobacterium autotrophicum</name>
    <dbReference type="NCBI Taxonomy" id="177437"/>
    <lineage>
        <taxon>Bacteria</taxon>
        <taxon>Pseudomonadati</taxon>
        <taxon>Thermodesulfobacteriota</taxon>
        <taxon>Desulfobacteria</taxon>
        <taxon>Desulfobacterales</taxon>
        <taxon>Desulfobacteraceae</taxon>
        <taxon>Desulforapulum</taxon>
    </lineage>
</organism>
<comment type="similarity">
    <text evidence="2 7">Belongs to the FPP/GGPP synthase family.</text>
</comment>
<dbReference type="GO" id="GO:0005737">
    <property type="term" value="C:cytoplasm"/>
    <property type="evidence" value="ECO:0007669"/>
    <property type="project" value="UniProtKB-ARBA"/>
</dbReference>
<evidence type="ECO:0000256" key="4">
    <source>
        <dbReference type="ARBA" id="ARBA00022723"/>
    </source>
</evidence>
<dbReference type="CDD" id="cd00685">
    <property type="entry name" value="Trans_IPPS_HT"/>
    <property type="match status" value="1"/>
</dbReference>
<comment type="cofactor">
    <cofactor evidence="1">
        <name>Mg(2+)</name>
        <dbReference type="ChEBI" id="CHEBI:18420"/>
    </cofactor>
</comment>
<dbReference type="GO" id="GO:0004659">
    <property type="term" value="F:prenyltransferase activity"/>
    <property type="evidence" value="ECO:0007669"/>
    <property type="project" value="InterPro"/>
</dbReference>
<sequence length="316" mass="34134">MTRATSPKSRSTMDNFDFKAYLKARQTLVNERLGAILGSLDPRRELTCAMGHSLMAGGKRLRPILCLAACEACSAPLEPALPAACALEMIHTYSLVHDDLPAMDNDDLRRGIPTCHRAFGESTAILAGDGLLTHAFQILSRPENLFKVFPDPGVRLELVAIISDAAGINGMVEGQMLDMLLQNADETVTSLELLTQIHTLKTGGMIRASVVAGAVSAGADNAMIESLAVYAEKIGLAFQIVDDILDVEGDPTVMGKTAGSDVDNRKMTFPSFMGLEASRKYAQEIINEAVKALDLFDEKKTLPLKAIAAYILQRKR</sequence>
<evidence type="ECO:0000256" key="3">
    <source>
        <dbReference type="ARBA" id="ARBA00022679"/>
    </source>
</evidence>
<dbReference type="PANTHER" id="PTHR43281">
    <property type="entry name" value="FARNESYL DIPHOSPHATE SYNTHASE"/>
    <property type="match status" value="1"/>
</dbReference>
<dbReference type="KEGG" id="dat:HRM2_25670"/>
<evidence type="ECO:0000256" key="5">
    <source>
        <dbReference type="ARBA" id="ARBA00022842"/>
    </source>
</evidence>
<evidence type="ECO:0000313" key="9">
    <source>
        <dbReference type="Proteomes" id="UP000000442"/>
    </source>
</evidence>
<evidence type="ECO:0000256" key="2">
    <source>
        <dbReference type="ARBA" id="ARBA00006706"/>
    </source>
</evidence>
<protein>
    <submittedName>
        <fullName evidence="8">Polyprenyl synthetase</fullName>
        <ecNumber evidence="8">2.5.1.-</ecNumber>
    </submittedName>
</protein>
<dbReference type="AlphaFoldDB" id="C0QH12"/>
<gene>
    <name evidence="8" type="ordered locus">HRM2_25670</name>
</gene>
<dbReference type="PANTHER" id="PTHR43281:SF1">
    <property type="entry name" value="FARNESYL DIPHOSPHATE SYNTHASE"/>
    <property type="match status" value="1"/>
</dbReference>
<proteinExistence type="inferred from homology"/>
<dbReference type="GO" id="GO:0046872">
    <property type="term" value="F:metal ion binding"/>
    <property type="evidence" value="ECO:0007669"/>
    <property type="project" value="UniProtKB-KW"/>
</dbReference>
<dbReference type="SFLD" id="SFLDS00005">
    <property type="entry name" value="Isoprenoid_Synthase_Type_I"/>
    <property type="match status" value="1"/>
</dbReference>
<dbReference type="PROSITE" id="PS00723">
    <property type="entry name" value="POLYPRENYL_SYNTHASE_1"/>
    <property type="match status" value="1"/>
</dbReference>
<dbReference type="Gene3D" id="1.10.600.10">
    <property type="entry name" value="Farnesyl Diphosphate Synthase"/>
    <property type="match status" value="1"/>
</dbReference>